<evidence type="ECO:0000313" key="2">
    <source>
        <dbReference type="Proteomes" id="UP000242791"/>
    </source>
</evidence>
<protein>
    <submittedName>
        <fullName evidence="1">Uncharacterized protein</fullName>
    </submittedName>
</protein>
<sequence>MVPFLCSKLGPSGNFNHRCGTQSSPSTWPLENDFRVEKVSKESFRDALSEAIICSAYGCESCGIVENMKRCAVYKRICGVPRNVGIARRDANLRTSQSTKELVAGHKKSPRITEETTVSRFYVCERANPKCLQKEGRLGASGRGRDPQ</sequence>
<dbReference type="EMBL" id="LGTZ01000510">
    <property type="protein sequence ID" value="OJD24683.1"/>
    <property type="molecule type" value="Genomic_DNA"/>
</dbReference>
<comment type="caution">
    <text evidence="1">The sequence shown here is derived from an EMBL/GenBank/DDBJ whole genome shotgun (WGS) entry which is preliminary data.</text>
</comment>
<reference evidence="1 2" key="1">
    <citation type="submission" date="2015-08" db="EMBL/GenBank/DDBJ databases">
        <title>Emmonsia species relationships and genome sequence.</title>
        <authorList>
            <person name="Cuomo C.A."/>
            <person name="Schwartz I.S."/>
            <person name="Kenyon C."/>
            <person name="De Hoog G.S."/>
            <person name="Govender N.P."/>
            <person name="Botha A."/>
            <person name="Moreno L."/>
            <person name="De Vries M."/>
            <person name="Munoz J.F."/>
            <person name="Stielow J.B."/>
        </authorList>
    </citation>
    <scope>NUCLEOTIDE SEQUENCE [LARGE SCALE GENOMIC DNA]</scope>
    <source>
        <strain evidence="1 2">EI222</strain>
    </source>
</reference>
<evidence type="ECO:0000313" key="1">
    <source>
        <dbReference type="EMBL" id="OJD24683.1"/>
    </source>
</evidence>
<gene>
    <name evidence="1" type="ORF">ACJ73_03957</name>
</gene>
<dbReference type="AlphaFoldDB" id="A0A1J9QWS1"/>
<keyword evidence="2" id="KW-1185">Reference proteome</keyword>
<dbReference type="VEuPathDB" id="FungiDB:ACJ73_03957"/>
<organism evidence="1 2">
    <name type="scientific">Blastomyces percursus</name>
    <dbReference type="NCBI Taxonomy" id="1658174"/>
    <lineage>
        <taxon>Eukaryota</taxon>
        <taxon>Fungi</taxon>
        <taxon>Dikarya</taxon>
        <taxon>Ascomycota</taxon>
        <taxon>Pezizomycotina</taxon>
        <taxon>Eurotiomycetes</taxon>
        <taxon>Eurotiomycetidae</taxon>
        <taxon>Onygenales</taxon>
        <taxon>Ajellomycetaceae</taxon>
        <taxon>Blastomyces</taxon>
    </lineage>
</organism>
<dbReference type="Proteomes" id="UP000242791">
    <property type="component" value="Unassembled WGS sequence"/>
</dbReference>
<name>A0A1J9QWS1_9EURO</name>
<proteinExistence type="predicted"/>
<dbReference type="OrthoDB" id="4182711at2759"/>
<dbReference type="STRING" id="1658174.A0A1J9QWS1"/>
<accession>A0A1J9QWS1</accession>